<accession>A0A0A0KFA8</accession>
<name>A0A0A0KFA8_CUCSA</name>
<reference evidence="2 3" key="4">
    <citation type="journal article" date="2011" name="BMC Genomics">
        <title>RNA-Seq improves annotation of protein-coding genes in the cucumber genome.</title>
        <authorList>
            <person name="Li Z."/>
            <person name="Zhang Z."/>
            <person name="Yan P."/>
            <person name="Huang S."/>
            <person name="Fei Z."/>
            <person name="Lin K."/>
        </authorList>
    </citation>
    <scope>NUCLEOTIDE SEQUENCE [LARGE SCALE GENOMIC DNA]</scope>
    <source>
        <strain evidence="3">cv. 9930</strain>
    </source>
</reference>
<feature type="region of interest" description="Disordered" evidence="1">
    <location>
        <begin position="1"/>
        <end position="39"/>
    </location>
</feature>
<dbReference type="AlphaFoldDB" id="A0A0A0KFA8"/>
<protein>
    <submittedName>
        <fullName evidence="2">Uncharacterized protein</fullName>
    </submittedName>
</protein>
<organism evidence="2 3">
    <name type="scientific">Cucumis sativus</name>
    <name type="common">Cucumber</name>
    <dbReference type="NCBI Taxonomy" id="3659"/>
    <lineage>
        <taxon>Eukaryota</taxon>
        <taxon>Viridiplantae</taxon>
        <taxon>Streptophyta</taxon>
        <taxon>Embryophyta</taxon>
        <taxon>Tracheophyta</taxon>
        <taxon>Spermatophyta</taxon>
        <taxon>Magnoliopsida</taxon>
        <taxon>eudicotyledons</taxon>
        <taxon>Gunneridae</taxon>
        <taxon>Pentapetalae</taxon>
        <taxon>rosids</taxon>
        <taxon>fabids</taxon>
        <taxon>Cucurbitales</taxon>
        <taxon>Cucurbitaceae</taxon>
        <taxon>Benincaseae</taxon>
        <taxon>Cucumis</taxon>
    </lineage>
</organism>
<proteinExistence type="predicted"/>
<dbReference type="Gramene" id="KGN47087">
    <property type="protein sequence ID" value="KGN47087"/>
    <property type="gene ID" value="Csa_6G185850"/>
</dbReference>
<feature type="compositionally biased region" description="Polar residues" evidence="1">
    <location>
        <begin position="27"/>
        <end position="39"/>
    </location>
</feature>
<feature type="compositionally biased region" description="Polar residues" evidence="1">
    <location>
        <begin position="7"/>
        <end position="17"/>
    </location>
</feature>
<reference evidence="2 3" key="3">
    <citation type="journal article" date="2010" name="BMC Genomics">
        <title>Transcriptome sequencing and comparative analysis of cucumber flowers with different sex types.</title>
        <authorList>
            <person name="Guo S."/>
            <person name="Zheng Y."/>
            <person name="Joung J.G."/>
            <person name="Liu S."/>
            <person name="Zhang Z."/>
            <person name="Crasta O.R."/>
            <person name="Sobral B.W."/>
            <person name="Xu Y."/>
            <person name="Huang S."/>
            <person name="Fei Z."/>
        </authorList>
    </citation>
    <scope>NUCLEOTIDE SEQUENCE [LARGE SCALE GENOMIC DNA]</scope>
    <source>
        <strain evidence="3">cv. 9930</strain>
    </source>
</reference>
<reference evidence="2 3" key="1">
    <citation type="journal article" date="2009" name="Nat. Genet.">
        <title>The genome of the cucumber, Cucumis sativus L.</title>
        <authorList>
            <person name="Huang S."/>
            <person name="Li R."/>
            <person name="Zhang Z."/>
            <person name="Li L."/>
            <person name="Gu X."/>
            <person name="Fan W."/>
            <person name="Lucas W.J."/>
            <person name="Wang X."/>
            <person name="Xie B."/>
            <person name="Ni P."/>
            <person name="Ren Y."/>
            <person name="Zhu H."/>
            <person name="Li J."/>
            <person name="Lin K."/>
            <person name="Jin W."/>
            <person name="Fei Z."/>
            <person name="Li G."/>
            <person name="Staub J."/>
            <person name="Kilian A."/>
            <person name="van der Vossen E.A."/>
            <person name="Wu Y."/>
            <person name="Guo J."/>
            <person name="He J."/>
            <person name="Jia Z."/>
            <person name="Ren Y."/>
            <person name="Tian G."/>
            <person name="Lu Y."/>
            <person name="Ruan J."/>
            <person name="Qian W."/>
            <person name="Wang M."/>
            <person name="Huang Q."/>
            <person name="Li B."/>
            <person name="Xuan Z."/>
            <person name="Cao J."/>
            <person name="Asan"/>
            <person name="Wu Z."/>
            <person name="Zhang J."/>
            <person name="Cai Q."/>
            <person name="Bai Y."/>
            <person name="Zhao B."/>
            <person name="Han Y."/>
            <person name="Li Y."/>
            <person name="Li X."/>
            <person name="Wang S."/>
            <person name="Shi Q."/>
            <person name="Liu S."/>
            <person name="Cho W.K."/>
            <person name="Kim J.Y."/>
            <person name="Xu Y."/>
            <person name="Heller-Uszynska K."/>
            <person name="Miao H."/>
            <person name="Cheng Z."/>
            <person name="Zhang S."/>
            <person name="Wu J."/>
            <person name="Yang Y."/>
            <person name="Kang H."/>
            <person name="Li M."/>
            <person name="Liang H."/>
            <person name="Ren X."/>
            <person name="Shi Z."/>
            <person name="Wen M."/>
            <person name="Jian M."/>
            <person name="Yang H."/>
            <person name="Zhang G."/>
            <person name="Yang Z."/>
            <person name="Chen R."/>
            <person name="Liu S."/>
            <person name="Li J."/>
            <person name="Ma L."/>
            <person name="Liu H."/>
            <person name="Zhou Y."/>
            <person name="Zhao J."/>
            <person name="Fang X."/>
            <person name="Li G."/>
            <person name="Fang L."/>
            <person name="Li Y."/>
            <person name="Liu D."/>
            <person name="Zheng H."/>
            <person name="Zhang Y."/>
            <person name="Qin N."/>
            <person name="Li Z."/>
            <person name="Yang G."/>
            <person name="Yang S."/>
            <person name="Bolund L."/>
            <person name="Kristiansen K."/>
            <person name="Zheng H."/>
            <person name="Li S."/>
            <person name="Zhang X."/>
            <person name="Yang H."/>
            <person name="Wang J."/>
            <person name="Sun R."/>
            <person name="Zhang B."/>
            <person name="Jiang S."/>
            <person name="Wang J."/>
            <person name="Du Y."/>
            <person name="Li S."/>
        </authorList>
    </citation>
    <scope>NUCLEOTIDE SEQUENCE [LARGE SCALE GENOMIC DNA]</scope>
    <source>
        <strain evidence="3">cv. 9930</strain>
    </source>
</reference>
<feature type="region of interest" description="Disordered" evidence="1">
    <location>
        <begin position="90"/>
        <end position="116"/>
    </location>
</feature>
<dbReference type="Proteomes" id="UP000029981">
    <property type="component" value="Chromosome 6"/>
</dbReference>
<sequence>MKIASLETKTSSELGSETETRFDSLPVNPSISGRTDFSQPKTWSKERFSMTKTTTLLIGPWISCRLFLKSNSKAWDENKRYIRKKEVKTASRSTISDGKNRQPPTAAEIMIADFED</sequence>
<evidence type="ECO:0000313" key="2">
    <source>
        <dbReference type="EMBL" id="KGN47087.1"/>
    </source>
</evidence>
<reference evidence="2 3" key="2">
    <citation type="journal article" date="2009" name="PLoS ONE">
        <title>An integrated genetic and cytogenetic map of the cucumber genome.</title>
        <authorList>
            <person name="Ren Y."/>
            <person name="Zhang Z."/>
            <person name="Liu J."/>
            <person name="Staub J.E."/>
            <person name="Han Y."/>
            <person name="Cheng Z."/>
            <person name="Li X."/>
            <person name="Lu J."/>
            <person name="Miao H."/>
            <person name="Kang H."/>
            <person name="Xie B."/>
            <person name="Gu X."/>
            <person name="Wang X."/>
            <person name="Du Y."/>
            <person name="Jin W."/>
            <person name="Huang S."/>
        </authorList>
    </citation>
    <scope>NUCLEOTIDE SEQUENCE [LARGE SCALE GENOMIC DNA]</scope>
    <source>
        <strain evidence="3">cv. 9930</strain>
    </source>
</reference>
<dbReference type="EMBL" id="CM002927">
    <property type="protein sequence ID" value="KGN47087.1"/>
    <property type="molecule type" value="Genomic_DNA"/>
</dbReference>
<evidence type="ECO:0000256" key="1">
    <source>
        <dbReference type="SAM" id="MobiDB-lite"/>
    </source>
</evidence>
<evidence type="ECO:0000313" key="3">
    <source>
        <dbReference type="Proteomes" id="UP000029981"/>
    </source>
</evidence>
<keyword evidence="3" id="KW-1185">Reference proteome</keyword>
<gene>
    <name evidence="2" type="ORF">Csa_6G185850</name>
</gene>